<dbReference type="Pfam" id="PF13411">
    <property type="entry name" value="MerR_1"/>
    <property type="match status" value="1"/>
</dbReference>
<name>A0A5C8ZBA2_9GAMM</name>
<dbReference type="GO" id="GO:0003700">
    <property type="term" value="F:DNA-binding transcription factor activity"/>
    <property type="evidence" value="ECO:0007669"/>
    <property type="project" value="InterPro"/>
</dbReference>
<dbReference type="CDD" id="cd04770">
    <property type="entry name" value="HTH_HMRTR"/>
    <property type="match status" value="1"/>
</dbReference>
<comment type="caution">
    <text evidence="6">The sequence shown here is derived from an EMBL/GenBank/DDBJ whole genome shotgun (WGS) entry which is preliminary data.</text>
</comment>
<keyword evidence="2" id="KW-0238">DNA-binding</keyword>
<evidence type="ECO:0000256" key="1">
    <source>
        <dbReference type="ARBA" id="ARBA00023015"/>
    </source>
</evidence>
<evidence type="ECO:0000259" key="5">
    <source>
        <dbReference type="PROSITE" id="PS50937"/>
    </source>
</evidence>
<feature type="domain" description="HTH merR-type" evidence="5">
    <location>
        <begin position="1"/>
        <end position="69"/>
    </location>
</feature>
<proteinExistence type="predicted"/>
<dbReference type="PANTHER" id="PTHR30204">
    <property type="entry name" value="REDOX-CYCLING DRUG-SENSING TRANSCRIPTIONAL ACTIVATOR SOXR"/>
    <property type="match status" value="1"/>
</dbReference>
<evidence type="ECO:0000313" key="7">
    <source>
        <dbReference type="Proteomes" id="UP000321764"/>
    </source>
</evidence>
<dbReference type="RefSeq" id="WP_147713957.1">
    <property type="nucleotide sequence ID" value="NZ_VKAD01000001.1"/>
</dbReference>
<dbReference type="PANTHER" id="PTHR30204:SF94">
    <property type="entry name" value="HEAVY METAL-DEPENDENT TRANSCRIPTIONAL REGULATOR HI_0293-RELATED"/>
    <property type="match status" value="1"/>
</dbReference>
<dbReference type="PROSITE" id="PS00552">
    <property type="entry name" value="HTH_MERR_1"/>
    <property type="match status" value="1"/>
</dbReference>
<protein>
    <submittedName>
        <fullName evidence="6">Zn(2+)-responsive transcriptional regulator</fullName>
    </submittedName>
</protein>
<dbReference type="PRINTS" id="PR00040">
    <property type="entry name" value="HTHMERR"/>
</dbReference>
<organism evidence="6 7">
    <name type="scientific">Reinekea thalattae</name>
    <dbReference type="NCBI Taxonomy" id="2593301"/>
    <lineage>
        <taxon>Bacteria</taxon>
        <taxon>Pseudomonadati</taxon>
        <taxon>Pseudomonadota</taxon>
        <taxon>Gammaproteobacteria</taxon>
        <taxon>Oceanospirillales</taxon>
        <taxon>Saccharospirillaceae</taxon>
        <taxon>Reinekea</taxon>
    </lineage>
</organism>
<keyword evidence="3" id="KW-0804">Transcription</keyword>
<dbReference type="InterPro" id="IPR009061">
    <property type="entry name" value="DNA-bd_dom_put_sf"/>
</dbReference>
<dbReference type="EMBL" id="VKAD01000001">
    <property type="protein sequence ID" value="TXR54559.1"/>
    <property type="molecule type" value="Genomic_DNA"/>
</dbReference>
<dbReference type="GO" id="GO:0003677">
    <property type="term" value="F:DNA binding"/>
    <property type="evidence" value="ECO:0007669"/>
    <property type="project" value="UniProtKB-KW"/>
</dbReference>
<dbReference type="AlphaFoldDB" id="A0A5C8ZBA2"/>
<dbReference type="PROSITE" id="PS50937">
    <property type="entry name" value="HTH_MERR_2"/>
    <property type="match status" value="1"/>
</dbReference>
<evidence type="ECO:0000256" key="2">
    <source>
        <dbReference type="ARBA" id="ARBA00023125"/>
    </source>
</evidence>
<evidence type="ECO:0000313" key="6">
    <source>
        <dbReference type="EMBL" id="TXR54559.1"/>
    </source>
</evidence>
<dbReference type="SUPFAM" id="SSF46955">
    <property type="entry name" value="Putative DNA-binding domain"/>
    <property type="match status" value="1"/>
</dbReference>
<keyword evidence="7" id="KW-1185">Reference proteome</keyword>
<gene>
    <name evidence="6" type="primary">zntR</name>
    <name evidence="6" type="ORF">FME95_08490</name>
</gene>
<keyword evidence="1" id="KW-0805">Transcription regulation</keyword>
<accession>A0A5C8ZBA2</accession>
<feature type="coiled-coil region" evidence="4">
    <location>
        <begin position="82"/>
        <end position="109"/>
    </location>
</feature>
<dbReference type="OrthoDB" id="9808480at2"/>
<sequence>MKIGELAKQSGLSTHTLRYYEKSGLLKASQRSEGNYRLYSSEDLSTARFIKRAREIGFSLEEVAEFLSIRADLPHHQCADAKALADHKIEQVQNQIKELQQMVRALTRLSTACCGGAESAIHCSIMEALESDHDH</sequence>
<dbReference type="InterPro" id="IPR047057">
    <property type="entry name" value="MerR_fam"/>
</dbReference>
<keyword evidence="4" id="KW-0175">Coiled coil</keyword>
<dbReference type="SMART" id="SM00422">
    <property type="entry name" value="HTH_MERR"/>
    <property type="match status" value="1"/>
</dbReference>
<dbReference type="Gene3D" id="1.10.1660.10">
    <property type="match status" value="1"/>
</dbReference>
<dbReference type="Proteomes" id="UP000321764">
    <property type="component" value="Unassembled WGS sequence"/>
</dbReference>
<dbReference type="InterPro" id="IPR000551">
    <property type="entry name" value="MerR-type_HTH_dom"/>
</dbReference>
<dbReference type="NCBIfam" id="NF007069">
    <property type="entry name" value="PRK09514.1"/>
    <property type="match status" value="1"/>
</dbReference>
<evidence type="ECO:0000256" key="4">
    <source>
        <dbReference type="SAM" id="Coils"/>
    </source>
</evidence>
<evidence type="ECO:0000256" key="3">
    <source>
        <dbReference type="ARBA" id="ARBA00023163"/>
    </source>
</evidence>
<reference evidence="6 7" key="1">
    <citation type="submission" date="2019-07" db="EMBL/GenBank/DDBJ databases">
        <title>Reinekea sp. strain SSH23 genome sequencing and assembly.</title>
        <authorList>
            <person name="Kim I."/>
        </authorList>
    </citation>
    <scope>NUCLEOTIDE SEQUENCE [LARGE SCALE GENOMIC DNA]</scope>
    <source>
        <strain evidence="6 7">SSH23</strain>
    </source>
</reference>